<organism evidence="2 3">
    <name type="scientific">Mesonia phycicola</name>
    <dbReference type="NCBI Taxonomy" id="579105"/>
    <lineage>
        <taxon>Bacteria</taxon>
        <taxon>Pseudomonadati</taxon>
        <taxon>Bacteroidota</taxon>
        <taxon>Flavobacteriia</taxon>
        <taxon>Flavobacteriales</taxon>
        <taxon>Flavobacteriaceae</taxon>
        <taxon>Mesonia</taxon>
    </lineage>
</organism>
<feature type="transmembrane region" description="Helical" evidence="1">
    <location>
        <begin position="123"/>
        <end position="149"/>
    </location>
</feature>
<dbReference type="Proteomes" id="UP000184225">
    <property type="component" value="Unassembled WGS sequence"/>
</dbReference>
<dbReference type="EMBL" id="FQYY01000001">
    <property type="protein sequence ID" value="SHI42339.1"/>
    <property type="molecule type" value="Genomic_DNA"/>
</dbReference>
<dbReference type="STRING" id="579105.SAMN04488096_101542"/>
<dbReference type="GO" id="GO:0005886">
    <property type="term" value="C:plasma membrane"/>
    <property type="evidence" value="ECO:0007669"/>
    <property type="project" value="UniProtKB-SubCell"/>
</dbReference>
<feature type="transmembrane region" description="Helical" evidence="1">
    <location>
        <begin position="285"/>
        <end position="304"/>
    </location>
</feature>
<feature type="transmembrane region" description="Helical" evidence="1">
    <location>
        <begin position="12"/>
        <end position="31"/>
    </location>
</feature>
<feature type="transmembrane region" description="Helical" evidence="1">
    <location>
        <begin position="155"/>
        <end position="178"/>
    </location>
</feature>
<keyword evidence="1" id="KW-0472">Membrane</keyword>
<evidence type="ECO:0000256" key="1">
    <source>
        <dbReference type="SAM" id="Phobius"/>
    </source>
</evidence>
<accession>A0A1M6B0S1</accession>
<dbReference type="AlphaFoldDB" id="A0A1M6B0S1"/>
<sequence length="321" mass="37594">MRSHKTKQLFLLLFKVALVSAICFFIYYKIYTHQAVNKASFSIIFPLLHFKWIVLLLIFTGVNWFLEVIKWKNLIAFFKNISLKESLRQVLMSHSISILTPNRIGEYGVKSLFYKNKDWKKIVFLNAFGNLAQLLTTITLGGLGIFYLVRKSPDLLHYFSLVKFIVFILSFCALLYFIKKFSIFSRQIDTTKRVLKQLNTSIKVKVTLLSFLRYLIFSHQFYFLLIIFQVEIDYFTAMSCITSMYLFASLVPSIFFLDAVIKGGVAIFLFSFFNIDEVSILITSLLMWIFNFALPAVIGSFYIFHFKSNLKFNLNSFLWKL</sequence>
<keyword evidence="1" id="KW-1133">Transmembrane helix</keyword>
<reference evidence="2 3" key="1">
    <citation type="submission" date="2016-11" db="EMBL/GenBank/DDBJ databases">
        <authorList>
            <person name="Jaros S."/>
            <person name="Januszkiewicz K."/>
            <person name="Wedrychowicz H."/>
        </authorList>
    </citation>
    <scope>NUCLEOTIDE SEQUENCE [LARGE SCALE GENOMIC DNA]</scope>
    <source>
        <strain evidence="2 3">DSM 21425</strain>
    </source>
</reference>
<name>A0A1M6B0S1_9FLAO</name>
<keyword evidence="3" id="KW-1185">Reference proteome</keyword>
<feature type="transmembrane region" description="Helical" evidence="1">
    <location>
        <begin position="254"/>
        <end position="273"/>
    </location>
</feature>
<proteinExistence type="predicted"/>
<evidence type="ECO:0000313" key="3">
    <source>
        <dbReference type="Proteomes" id="UP000184225"/>
    </source>
</evidence>
<evidence type="ECO:0000313" key="2">
    <source>
        <dbReference type="EMBL" id="SHI42339.1"/>
    </source>
</evidence>
<protein>
    <submittedName>
        <fullName evidence="2">Lysylphosphatidylglycerol synthase TM region</fullName>
    </submittedName>
</protein>
<feature type="transmembrane region" description="Helical" evidence="1">
    <location>
        <begin position="43"/>
        <end position="66"/>
    </location>
</feature>
<keyword evidence="1" id="KW-0812">Transmembrane</keyword>
<gene>
    <name evidence="2" type="ORF">SAMN04488096_101542</name>
</gene>